<protein>
    <recommendedName>
        <fullName evidence="3">Sigma E regulatory protein, MucB/RseB</fullName>
    </recommendedName>
</protein>
<evidence type="ECO:0000313" key="1">
    <source>
        <dbReference type="EMBL" id="GIJ55410.1"/>
    </source>
</evidence>
<accession>A0A8J3Z511</accession>
<keyword evidence="2" id="KW-1185">Reference proteome</keyword>
<evidence type="ECO:0000313" key="2">
    <source>
        <dbReference type="Proteomes" id="UP000612585"/>
    </source>
</evidence>
<gene>
    <name evidence="1" type="ORF">Vau01_029260</name>
</gene>
<name>A0A8J3Z511_9ACTN</name>
<reference evidence="1" key="1">
    <citation type="submission" date="2021-01" db="EMBL/GenBank/DDBJ databases">
        <title>Whole genome shotgun sequence of Virgisporangium aurantiacum NBRC 16421.</title>
        <authorList>
            <person name="Komaki H."/>
            <person name="Tamura T."/>
        </authorList>
    </citation>
    <scope>NUCLEOTIDE SEQUENCE</scope>
    <source>
        <strain evidence="1">NBRC 16421</strain>
    </source>
</reference>
<dbReference type="Gene3D" id="2.50.20.10">
    <property type="entry name" value="Lipoprotein localisation LolA/LolB/LppX"/>
    <property type="match status" value="1"/>
</dbReference>
<dbReference type="AlphaFoldDB" id="A0A8J3Z511"/>
<comment type="caution">
    <text evidence="1">The sequence shown here is derived from an EMBL/GenBank/DDBJ whole genome shotgun (WGS) entry which is preliminary data.</text>
</comment>
<dbReference type="RefSeq" id="WP_203992167.1">
    <property type="nucleotide sequence ID" value="NZ_BOPG01000017.1"/>
</dbReference>
<dbReference type="Proteomes" id="UP000612585">
    <property type="component" value="Unassembled WGS sequence"/>
</dbReference>
<sequence>MSVVRREARRRWAIVLASVAVLCAVPVALSAWPVKNIRVDARELRDLIRRSADRPYEGYAESVGTLGLPELPRFGQVAALVSGNTRMRAWYAAKDRWRVDVIETGQERGVYRTPDGIVNWDYGANQLAVVGLATVAMVVLNRDDVAMEARYTGVEGESSNRLPRGADLLPPDLARRLLDLAEGDPATPIRGRRIAGVDAAGLRITTSAPQSTIGHIDIWADPRTGLPLQVSVTARNAERPILETRFLDLRLSRPSDAVLTPPEPRDGMSATNVNPEDSFNIFDPGYPDLPDTIAGLERWADAEVVTPDGPGERWVIRRELGTAYGTGLTRVAVLPLNRRLGNDVLRNARAWGTEITLPDTAAVLIAAPLLSVMVVHKHSRNQTYLIAGMVDGVYMQRFGEALAAARTSNRAGR</sequence>
<proteinExistence type="predicted"/>
<dbReference type="EMBL" id="BOPG01000017">
    <property type="protein sequence ID" value="GIJ55410.1"/>
    <property type="molecule type" value="Genomic_DNA"/>
</dbReference>
<evidence type="ECO:0008006" key="3">
    <source>
        <dbReference type="Google" id="ProtNLM"/>
    </source>
</evidence>
<organism evidence="1 2">
    <name type="scientific">Virgisporangium aurantiacum</name>
    <dbReference type="NCBI Taxonomy" id="175570"/>
    <lineage>
        <taxon>Bacteria</taxon>
        <taxon>Bacillati</taxon>
        <taxon>Actinomycetota</taxon>
        <taxon>Actinomycetes</taxon>
        <taxon>Micromonosporales</taxon>
        <taxon>Micromonosporaceae</taxon>
        <taxon>Virgisporangium</taxon>
    </lineage>
</organism>